<proteinExistence type="predicted"/>
<keyword evidence="2" id="KW-1185">Reference proteome</keyword>
<accession>A0A8S1V571</accession>
<reference evidence="1" key="1">
    <citation type="submission" date="2021-01" db="EMBL/GenBank/DDBJ databases">
        <authorList>
            <consortium name="Genoscope - CEA"/>
            <person name="William W."/>
        </authorList>
    </citation>
    <scope>NUCLEOTIDE SEQUENCE</scope>
</reference>
<evidence type="ECO:0000313" key="1">
    <source>
        <dbReference type="EMBL" id="CAD8171042.1"/>
    </source>
</evidence>
<comment type="caution">
    <text evidence="1">The sequence shown here is derived from an EMBL/GenBank/DDBJ whole genome shotgun (WGS) entry which is preliminary data.</text>
</comment>
<name>A0A8S1V571_9CILI</name>
<gene>
    <name evidence="1" type="ORF">PPENT_87.1.T0540083</name>
</gene>
<organism evidence="1 2">
    <name type="scientific">Paramecium pentaurelia</name>
    <dbReference type="NCBI Taxonomy" id="43138"/>
    <lineage>
        <taxon>Eukaryota</taxon>
        <taxon>Sar</taxon>
        <taxon>Alveolata</taxon>
        <taxon>Ciliophora</taxon>
        <taxon>Intramacronucleata</taxon>
        <taxon>Oligohymenophorea</taxon>
        <taxon>Peniculida</taxon>
        <taxon>Parameciidae</taxon>
        <taxon>Paramecium</taxon>
    </lineage>
</organism>
<protein>
    <submittedName>
        <fullName evidence="1">Uncharacterized protein</fullName>
    </submittedName>
</protein>
<dbReference type="AlphaFoldDB" id="A0A8S1V571"/>
<dbReference type="Proteomes" id="UP000689195">
    <property type="component" value="Unassembled WGS sequence"/>
</dbReference>
<evidence type="ECO:0000313" key="2">
    <source>
        <dbReference type="Proteomes" id="UP000689195"/>
    </source>
</evidence>
<dbReference type="EMBL" id="CAJJDO010000054">
    <property type="protein sequence ID" value="CAD8171042.1"/>
    <property type="molecule type" value="Genomic_DNA"/>
</dbReference>
<sequence>MNQLLNDQQKRKCPYCQNLFIGQKILEHEKECQNKQNGEQYQQNRNYERNQINIQQIQSPNDLNSRQKIQQLLKKCDYCNEDYPSEVYNLHIQNCDAKTLLQTYLQTECPSQLISQNTQNVEDEENEKQKIEILTQFLELIEKKGDILEKGEELVKISNFSIEPFIRTFKNKMCRLCKLNLVLDEEILIMKCCSQIYHNTCFAQLIKQTINCECGKQIIID</sequence>
<dbReference type="OrthoDB" id="308276at2759"/>